<dbReference type="Gene3D" id="3.90.1720.10">
    <property type="entry name" value="endopeptidase domain like (from Nostoc punctiforme)"/>
    <property type="match status" value="1"/>
</dbReference>
<dbReference type="InterPro" id="IPR038765">
    <property type="entry name" value="Papain-like_cys_pep_sf"/>
</dbReference>
<dbReference type="Proteomes" id="UP000009235">
    <property type="component" value="Chromosome"/>
</dbReference>
<accession>F6EFC8</accession>
<dbReference type="eggNOG" id="COG0791">
    <property type="taxonomic scope" value="Bacteria"/>
</dbReference>
<proteinExistence type="inferred from homology"/>
<dbReference type="PROSITE" id="PS51935">
    <property type="entry name" value="NLPC_P60"/>
    <property type="match status" value="1"/>
</dbReference>
<evidence type="ECO:0000313" key="8">
    <source>
        <dbReference type="Proteomes" id="UP000009235"/>
    </source>
</evidence>
<dbReference type="HOGENOM" id="CLU_034085_1_1_11"/>
<evidence type="ECO:0000256" key="5">
    <source>
        <dbReference type="SAM" id="Coils"/>
    </source>
</evidence>
<keyword evidence="5" id="KW-0175">Coiled coil</keyword>
<evidence type="ECO:0000256" key="2">
    <source>
        <dbReference type="ARBA" id="ARBA00022670"/>
    </source>
</evidence>
<keyword evidence="3" id="KW-0378">Hydrolase</keyword>
<organism evidence="7 8">
    <name type="scientific">Hoyosella subflava (strain DSM 45089 / JCM 17490 / NBRC 109087 / DQS3-9A1)</name>
    <name type="common">Amycolicicoccus subflavus</name>
    <dbReference type="NCBI Taxonomy" id="443218"/>
    <lineage>
        <taxon>Bacteria</taxon>
        <taxon>Bacillati</taxon>
        <taxon>Actinomycetota</taxon>
        <taxon>Actinomycetes</taxon>
        <taxon>Mycobacteriales</taxon>
        <taxon>Hoyosellaceae</taxon>
        <taxon>Hoyosella</taxon>
    </lineage>
</organism>
<feature type="coiled-coil region" evidence="5">
    <location>
        <begin position="44"/>
        <end position="85"/>
    </location>
</feature>
<dbReference type="GO" id="GO:0008234">
    <property type="term" value="F:cysteine-type peptidase activity"/>
    <property type="evidence" value="ECO:0007669"/>
    <property type="project" value="UniProtKB-KW"/>
</dbReference>
<dbReference type="SUPFAM" id="SSF54001">
    <property type="entry name" value="Cysteine proteinases"/>
    <property type="match status" value="1"/>
</dbReference>
<comment type="similarity">
    <text evidence="1">Belongs to the peptidase C40 family.</text>
</comment>
<dbReference type="Pfam" id="PF00877">
    <property type="entry name" value="NLPC_P60"/>
    <property type="match status" value="1"/>
</dbReference>
<dbReference type="GO" id="GO:0006508">
    <property type="term" value="P:proteolysis"/>
    <property type="evidence" value="ECO:0007669"/>
    <property type="project" value="UniProtKB-KW"/>
</dbReference>
<evidence type="ECO:0000256" key="1">
    <source>
        <dbReference type="ARBA" id="ARBA00007074"/>
    </source>
</evidence>
<dbReference type="PANTHER" id="PTHR47359:SF3">
    <property type="entry name" value="NLP_P60 DOMAIN-CONTAINING PROTEIN-RELATED"/>
    <property type="match status" value="1"/>
</dbReference>
<dbReference type="PANTHER" id="PTHR47359">
    <property type="entry name" value="PEPTIDOGLYCAN DL-ENDOPEPTIDASE CWLO"/>
    <property type="match status" value="1"/>
</dbReference>
<dbReference type="InterPro" id="IPR000064">
    <property type="entry name" value="NLP_P60_dom"/>
</dbReference>
<feature type="domain" description="NlpC/P60" evidence="6">
    <location>
        <begin position="237"/>
        <end position="351"/>
    </location>
</feature>
<dbReference type="MEROPS" id="C40.007"/>
<keyword evidence="8" id="KW-1185">Reference proteome</keyword>
<dbReference type="eggNOG" id="COG4942">
    <property type="taxonomic scope" value="Bacteria"/>
</dbReference>
<dbReference type="EMBL" id="CP002786">
    <property type="protein sequence ID" value="AEF39741.1"/>
    <property type="molecule type" value="Genomic_DNA"/>
</dbReference>
<sequence>MSVAAYEGRAATRVWLAMVATLLIVAVSLVHAPRLSADPVITDATEALERLSSLSREATRANDEVLTAQIRLEDLQGQLADAEGRQQDSARLMDDARQQIDALQEIVDKFAFANYQGIRFDSLFALLTSDSPQDLITQMSAFEIISRDTLERIKDFESARATYEGAEQDAREAAAQFRALTGDARVQHELLASRQSALQAQIEQIKELYETLSAEERQQWAGVTVPPGFDPGSLRGSGTGVDIARAALTRLGAPYVWGATGPDQFDCSGLVMWAHNQSGRSIPRTSQMQAQGGMPVSPRDIQPGDVVIYYRDASHVGLYIGNGQIVHASTFGVPVKVDAVNSAPVHSIRRY</sequence>
<protein>
    <submittedName>
        <fullName evidence="7">NlpC/P60 family protein</fullName>
    </submittedName>
</protein>
<evidence type="ECO:0000259" key="6">
    <source>
        <dbReference type="PROSITE" id="PS51935"/>
    </source>
</evidence>
<dbReference type="OrthoDB" id="5177647at2"/>
<reference evidence="7 8" key="1">
    <citation type="journal article" date="2011" name="J. Bacteriol.">
        <title>Complete genome sequence of Amycolicicoccus subflavus DQS3-9A1T, an actinomycete isolated from crude oil-polluted soil.</title>
        <authorList>
            <person name="Cai M."/>
            <person name="Chen W.M."/>
            <person name="Nie Y."/>
            <person name="Chi C.Q."/>
            <person name="Wang Y.N."/>
            <person name="Tang Y.Q."/>
            <person name="Li G.Y."/>
            <person name="Wu X.L."/>
        </authorList>
    </citation>
    <scope>NUCLEOTIDE SEQUENCE [LARGE SCALE GENOMIC DNA]</scope>
    <source>
        <strain evidence="8">DSM 45089 / DQS3-9A1</strain>
    </source>
</reference>
<feature type="coiled-coil region" evidence="5">
    <location>
        <begin position="156"/>
        <end position="218"/>
    </location>
</feature>
<name>F6EFC8_HOYSD</name>
<dbReference type="InterPro" id="IPR051794">
    <property type="entry name" value="PG_Endopeptidase_C40"/>
</dbReference>
<dbReference type="AlphaFoldDB" id="F6EFC8"/>
<dbReference type="RefSeq" id="WP_013806090.1">
    <property type="nucleotide sequence ID" value="NC_015564.1"/>
</dbReference>
<evidence type="ECO:0000256" key="3">
    <source>
        <dbReference type="ARBA" id="ARBA00022801"/>
    </source>
</evidence>
<dbReference type="KEGG" id="asd:AS9A_1289"/>
<dbReference type="STRING" id="443218.AS9A_1289"/>
<dbReference type="Gene3D" id="6.10.250.3150">
    <property type="match status" value="1"/>
</dbReference>
<evidence type="ECO:0000313" key="7">
    <source>
        <dbReference type="EMBL" id="AEF39741.1"/>
    </source>
</evidence>
<evidence type="ECO:0000256" key="4">
    <source>
        <dbReference type="ARBA" id="ARBA00022807"/>
    </source>
</evidence>
<keyword evidence="2" id="KW-0645">Protease</keyword>
<keyword evidence="4" id="KW-0788">Thiol protease</keyword>
<gene>
    <name evidence="7" type="ordered locus">AS9A_1289</name>
</gene>